<evidence type="ECO:0000313" key="2">
    <source>
        <dbReference type="EMBL" id="TQM66840.1"/>
    </source>
</evidence>
<evidence type="ECO:0000259" key="1">
    <source>
        <dbReference type="Pfam" id="PF04149"/>
    </source>
</evidence>
<keyword evidence="3" id="KW-1185">Reference proteome</keyword>
<organism evidence="2 3">
    <name type="scientific">Actinomadura hallensis</name>
    <dbReference type="NCBI Taxonomy" id="337895"/>
    <lineage>
        <taxon>Bacteria</taxon>
        <taxon>Bacillati</taxon>
        <taxon>Actinomycetota</taxon>
        <taxon>Actinomycetes</taxon>
        <taxon>Streptosporangiales</taxon>
        <taxon>Thermomonosporaceae</taxon>
        <taxon>Actinomadura</taxon>
    </lineage>
</organism>
<dbReference type="Proteomes" id="UP000316706">
    <property type="component" value="Unassembled WGS sequence"/>
</dbReference>
<dbReference type="EMBL" id="VFPO01000001">
    <property type="protein sequence ID" value="TQM66840.1"/>
    <property type="molecule type" value="Genomic_DNA"/>
</dbReference>
<dbReference type="OrthoDB" id="4301277at2"/>
<gene>
    <name evidence="2" type="ORF">FHX41_0432</name>
</gene>
<name>A0A543I8N6_9ACTN</name>
<sequence length="59" mass="6412">MTAVWRKSSRSTNQGGACVEVAALLNSIGLRDSKDPEAGLLVLSRRRFGALVQQIKERA</sequence>
<evidence type="ECO:0000313" key="3">
    <source>
        <dbReference type="Proteomes" id="UP000316706"/>
    </source>
</evidence>
<proteinExistence type="predicted"/>
<dbReference type="RefSeq" id="WP_141965927.1">
    <property type="nucleotide sequence ID" value="NZ_VFPO01000001.1"/>
</dbReference>
<comment type="caution">
    <text evidence="2">The sequence shown here is derived from an EMBL/GenBank/DDBJ whole genome shotgun (WGS) entry which is preliminary data.</text>
</comment>
<dbReference type="AlphaFoldDB" id="A0A543I8N6"/>
<dbReference type="Pfam" id="PF04149">
    <property type="entry name" value="DUF397"/>
    <property type="match status" value="1"/>
</dbReference>
<protein>
    <submittedName>
        <fullName evidence="2">Uncharacterized protein DUF397</fullName>
    </submittedName>
</protein>
<reference evidence="2 3" key="1">
    <citation type="submission" date="2019-06" db="EMBL/GenBank/DDBJ databases">
        <title>Sequencing the genomes of 1000 actinobacteria strains.</title>
        <authorList>
            <person name="Klenk H.-P."/>
        </authorList>
    </citation>
    <scope>NUCLEOTIDE SEQUENCE [LARGE SCALE GENOMIC DNA]</scope>
    <source>
        <strain evidence="2 3">DSM 45043</strain>
    </source>
</reference>
<accession>A0A543I8N6</accession>
<feature type="domain" description="DUF397" evidence="1">
    <location>
        <begin position="3"/>
        <end position="56"/>
    </location>
</feature>
<dbReference type="InterPro" id="IPR007278">
    <property type="entry name" value="DUF397"/>
</dbReference>